<evidence type="ECO:0000256" key="3">
    <source>
        <dbReference type="ARBA" id="ARBA00022741"/>
    </source>
</evidence>
<dbReference type="STRING" id="105231.A0A1Y1IAW4"/>
<evidence type="ECO:0000256" key="6">
    <source>
        <dbReference type="ARBA" id="ARBA00023267"/>
    </source>
</evidence>
<dbReference type="GO" id="GO:0046872">
    <property type="term" value="F:metal ion binding"/>
    <property type="evidence" value="ECO:0007669"/>
    <property type="project" value="InterPro"/>
</dbReference>
<reference evidence="12 13" key="1">
    <citation type="journal article" date="2014" name="Nat. Commun.">
        <title>Klebsormidium flaccidum genome reveals primary factors for plant terrestrial adaptation.</title>
        <authorList>
            <person name="Hori K."/>
            <person name="Maruyama F."/>
            <person name="Fujisawa T."/>
            <person name="Togashi T."/>
            <person name="Yamamoto N."/>
            <person name="Seo M."/>
            <person name="Sato S."/>
            <person name="Yamada T."/>
            <person name="Mori H."/>
            <person name="Tajima N."/>
            <person name="Moriyama T."/>
            <person name="Ikeuchi M."/>
            <person name="Watanabe M."/>
            <person name="Wada H."/>
            <person name="Kobayashi K."/>
            <person name="Saito M."/>
            <person name="Masuda T."/>
            <person name="Sasaki-Sekimoto Y."/>
            <person name="Mashiguchi K."/>
            <person name="Awai K."/>
            <person name="Shimojima M."/>
            <person name="Masuda S."/>
            <person name="Iwai M."/>
            <person name="Nobusawa T."/>
            <person name="Narise T."/>
            <person name="Kondo S."/>
            <person name="Saito H."/>
            <person name="Sato R."/>
            <person name="Murakawa M."/>
            <person name="Ihara Y."/>
            <person name="Oshima-Yamada Y."/>
            <person name="Ohtaka K."/>
            <person name="Satoh M."/>
            <person name="Sonobe K."/>
            <person name="Ishii M."/>
            <person name="Ohtani R."/>
            <person name="Kanamori-Sato M."/>
            <person name="Honoki R."/>
            <person name="Miyazaki D."/>
            <person name="Mochizuki H."/>
            <person name="Umetsu J."/>
            <person name="Higashi K."/>
            <person name="Shibata D."/>
            <person name="Kamiya Y."/>
            <person name="Sato N."/>
            <person name="Nakamura Y."/>
            <person name="Tabata S."/>
            <person name="Ida S."/>
            <person name="Kurokawa K."/>
            <person name="Ohta H."/>
        </authorList>
    </citation>
    <scope>NUCLEOTIDE SEQUENCE [LARGE SCALE GENOMIC DNA]</scope>
    <source>
        <strain evidence="12 13">NIES-2285</strain>
    </source>
</reference>
<dbReference type="AlphaFoldDB" id="A0A1Y1IAW4"/>
<evidence type="ECO:0000259" key="9">
    <source>
        <dbReference type="PROSITE" id="PS50968"/>
    </source>
</evidence>
<dbReference type="Gene3D" id="3.30.470.20">
    <property type="entry name" value="ATP-grasp fold, B domain"/>
    <property type="match status" value="1"/>
</dbReference>
<dbReference type="InterPro" id="IPR005479">
    <property type="entry name" value="CPAse_ATP-bd"/>
</dbReference>
<dbReference type="Pfam" id="PF00364">
    <property type="entry name" value="Biotin_lipoyl"/>
    <property type="match status" value="1"/>
</dbReference>
<name>A0A1Y1IAW4_KLENI</name>
<sequence length="848" mass="92383">MARLLKEGLLLRKLNSTARGSARKAARALASTSWHSPNGSRDVNDNNLAGCAHIGTEPALSNGSQFDLNWQQSAQPPDCQESGVSTKSGRRKTFGLSNKSAFRARRQLEGRFADFRPCGALGVIAPAGTLFGTEGGATQDRDKFTQFYLGRGYATAGQPNAAAAEARPASSDKKLFNKILIANRGEIACRVIKSCRRLGIKTVAVHSEPDADALHVRMADEAVCVGPAASTKSYLNIDAILAACKSTGAEAVHPGYGFLSENSAFVERLEQEGIKFVGPTSSAIAAMGDKIESKELAKRARVNTIPGFPDVIRDAAHAAEVAKAVGYPVMMKASAGGGGKGMRIAWSEKEVMEQYNVCHDEAVSSFGDGRIFIEKFIEQPRHIEIQLIADSFGNTFYLPERECSIQRRNQKVIEEAPSTFITPETRKAMGEQAVQLAKAVGYQSAGTVEFLVDKHRNFYFLEMNTRLQVEHPVTELITGLDLVELMLKVAAGQKLNLTQERACRIQGWALESRVYAEDPRRGFLPSNGRLRTYSEPRARPAEGGREQETVRLDTGVEEGSEISIYYDPLICKLSTHGPTREAALESMEHALDSYVVRGLTHNIPFLRSVISDPDFRSGNITTKFIQEHYPQGWQGDYLTDAQEARMLASAAALHVAKLHQQSFSIFPSGDPIKLTLTVDAGQQHEVVVSPVSDVTGEYDVKLDGSKIAVQLLTPNPGQPHLVDVDFDGKKQPMSFQIIKKLPRGFSILFAGSQHDVLIERPDQAAMAKHMPPPRVVDYSKFLRSPMPGALISVAVKEGQNVSPGAELAVVEAMKMRNVLRAEQEGVVKAVSAKVGSVLAADQVIIEFE</sequence>
<dbReference type="PANTHER" id="PTHR18866">
    <property type="entry name" value="CARBOXYLASE:PYRUVATE/ACETYL-COA/PROPIONYL-COA CARBOXYLASE"/>
    <property type="match status" value="1"/>
</dbReference>
<keyword evidence="3 7" id="KW-0547">Nucleotide-binding</keyword>
<dbReference type="Proteomes" id="UP000054558">
    <property type="component" value="Unassembled WGS sequence"/>
</dbReference>
<dbReference type="GO" id="GO:0006629">
    <property type="term" value="P:lipid metabolic process"/>
    <property type="evidence" value="ECO:0007669"/>
    <property type="project" value="UniProtKB-KW"/>
</dbReference>
<feature type="region of interest" description="Disordered" evidence="8">
    <location>
        <begin position="526"/>
        <end position="548"/>
    </location>
</feature>
<proteinExistence type="predicted"/>
<dbReference type="OMA" id="IGWIGPN"/>
<feature type="compositionally biased region" description="Basic and acidic residues" evidence="8">
    <location>
        <begin position="532"/>
        <end position="548"/>
    </location>
</feature>
<feature type="domain" description="Biotin carboxylation" evidence="11">
    <location>
        <begin position="175"/>
        <end position="630"/>
    </location>
</feature>
<keyword evidence="4 7" id="KW-0067">ATP-binding</keyword>
<evidence type="ECO:0000256" key="8">
    <source>
        <dbReference type="SAM" id="MobiDB-lite"/>
    </source>
</evidence>
<dbReference type="InterPro" id="IPR016185">
    <property type="entry name" value="PreATP-grasp_dom_sf"/>
</dbReference>
<comment type="cofactor">
    <cofactor evidence="1">
        <name>biotin</name>
        <dbReference type="ChEBI" id="CHEBI:57586"/>
    </cofactor>
</comment>
<dbReference type="GO" id="GO:0004658">
    <property type="term" value="F:propionyl-CoA carboxylase activity"/>
    <property type="evidence" value="ECO:0000318"/>
    <property type="project" value="GO_Central"/>
</dbReference>
<dbReference type="Pfam" id="PF02786">
    <property type="entry name" value="CPSase_L_D2"/>
    <property type="match status" value="1"/>
</dbReference>
<dbReference type="InterPro" id="IPR005482">
    <property type="entry name" value="Biotin_COase_C"/>
</dbReference>
<dbReference type="OrthoDB" id="196847at2759"/>
<dbReference type="EMBL" id="DF237346">
    <property type="protein sequence ID" value="GAQ88060.1"/>
    <property type="molecule type" value="Genomic_DNA"/>
</dbReference>
<dbReference type="Gene3D" id="3.30.700.30">
    <property type="match status" value="1"/>
</dbReference>
<organism evidence="12 13">
    <name type="scientific">Klebsormidium nitens</name>
    <name type="common">Green alga</name>
    <name type="synonym">Ulothrix nitens</name>
    <dbReference type="NCBI Taxonomy" id="105231"/>
    <lineage>
        <taxon>Eukaryota</taxon>
        <taxon>Viridiplantae</taxon>
        <taxon>Streptophyta</taxon>
        <taxon>Klebsormidiophyceae</taxon>
        <taxon>Klebsormidiales</taxon>
        <taxon>Klebsormidiaceae</taxon>
        <taxon>Klebsormidium</taxon>
    </lineage>
</organism>
<evidence type="ECO:0000256" key="4">
    <source>
        <dbReference type="ARBA" id="ARBA00022840"/>
    </source>
</evidence>
<dbReference type="PROSITE" id="PS00866">
    <property type="entry name" value="CPSASE_1"/>
    <property type="match status" value="1"/>
</dbReference>
<dbReference type="InterPro" id="IPR011053">
    <property type="entry name" value="Single_hybrid_motif"/>
</dbReference>
<feature type="domain" description="ATP-grasp" evidence="10">
    <location>
        <begin position="294"/>
        <end position="491"/>
    </location>
</feature>
<dbReference type="Gene3D" id="2.40.50.100">
    <property type="match status" value="1"/>
</dbReference>
<dbReference type="FunFam" id="3.30.470.20:FF:000028">
    <property type="entry name" value="Methylcrotonoyl-CoA carboxylase subunit alpha, mitochondrial"/>
    <property type="match status" value="1"/>
</dbReference>
<dbReference type="Pfam" id="PF02785">
    <property type="entry name" value="Biotin_carb_C"/>
    <property type="match status" value="1"/>
</dbReference>
<dbReference type="GO" id="GO:0005524">
    <property type="term" value="F:ATP binding"/>
    <property type="evidence" value="ECO:0007669"/>
    <property type="project" value="UniProtKB-UniRule"/>
</dbReference>
<dbReference type="InterPro" id="IPR011764">
    <property type="entry name" value="Biotin_carboxylation_dom"/>
</dbReference>
<keyword evidence="5" id="KW-0443">Lipid metabolism</keyword>
<evidence type="ECO:0000256" key="5">
    <source>
        <dbReference type="ARBA" id="ARBA00023098"/>
    </source>
</evidence>
<keyword evidence="2" id="KW-0436">Ligase</keyword>
<evidence type="ECO:0000259" key="11">
    <source>
        <dbReference type="PROSITE" id="PS50979"/>
    </source>
</evidence>
<dbReference type="InterPro" id="IPR011054">
    <property type="entry name" value="Rudment_hybrid_motif"/>
</dbReference>
<dbReference type="SUPFAM" id="SSF51230">
    <property type="entry name" value="Single hybrid motif"/>
    <property type="match status" value="1"/>
</dbReference>
<protein>
    <submittedName>
        <fullName evidence="12">Methylcrotonoyl-CoA carboxylase subunit alpha</fullName>
    </submittedName>
</protein>
<dbReference type="SUPFAM" id="SSF51246">
    <property type="entry name" value="Rudiment single hybrid motif"/>
    <property type="match status" value="1"/>
</dbReference>
<dbReference type="PROSITE" id="PS50975">
    <property type="entry name" value="ATP_GRASP"/>
    <property type="match status" value="1"/>
</dbReference>
<dbReference type="FunFam" id="3.30.1490.20:FF:000003">
    <property type="entry name" value="acetyl-CoA carboxylase isoform X1"/>
    <property type="match status" value="1"/>
</dbReference>
<keyword evidence="6" id="KW-0092">Biotin</keyword>
<dbReference type="InterPro" id="IPR050856">
    <property type="entry name" value="Biotin_carboxylase_complex"/>
</dbReference>
<dbReference type="PANTHER" id="PTHR18866:SF33">
    <property type="entry name" value="METHYLCROTONOYL-COA CARBOXYLASE SUBUNIT ALPHA, MITOCHONDRIAL-RELATED"/>
    <property type="match status" value="1"/>
</dbReference>
<evidence type="ECO:0000256" key="1">
    <source>
        <dbReference type="ARBA" id="ARBA00001953"/>
    </source>
</evidence>
<evidence type="ECO:0000256" key="2">
    <source>
        <dbReference type="ARBA" id="ARBA00022598"/>
    </source>
</evidence>
<gene>
    <name evidence="12" type="ORF">KFL_003970070</name>
</gene>
<accession>A0A1Y1IAW4</accession>
<dbReference type="NCBIfam" id="NF006367">
    <property type="entry name" value="PRK08591.1"/>
    <property type="match status" value="1"/>
</dbReference>
<dbReference type="SMART" id="SM00878">
    <property type="entry name" value="Biotin_carb_C"/>
    <property type="match status" value="1"/>
</dbReference>
<dbReference type="SUPFAM" id="SSF52440">
    <property type="entry name" value="PreATP-grasp domain"/>
    <property type="match status" value="1"/>
</dbReference>
<dbReference type="FunFam" id="3.40.50.20:FF:000010">
    <property type="entry name" value="Propionyl-CoA carboxylase subunit alpha"/>
    <property type="match status" value="1"/>
</dbReference>
<feature type="domain" description="Lipoyl-binding" evidence="9">
    <location>
        <begin position="773"/>
        <end position="848"/>
    </location>
</feature>
<evidence type="ECO:0000259" key="10">
    <source>
        <dbReference type="PROSITE" id="PS50975"/>
    </source>
</evidence>
<dbReference type="PROSITE" id="PS50979">
    <property type="entry name" value="BC"/>
    <property type="match status" value="1"/>
</dbReference>
<dbReference type="InterPro" id="IPR005481">
    <property type="entry name" value="BC-like_N"/>
</dbReference>
<evidence type="ECO:0000313" key="12">
    <source>
        <dbReference type="EMBL" id="GAQ88060.1"/>
    </source>
</evidence>
<dbReference type="CDD" id="cd06850">
    <property type="entry name" value="biotinyl_domain"/>
    <property type="match status" value="1"/>
</dbReference>
<evidence type="ECO:0000313" key="13">
    <source>
        <dbReference type="Proteomes" id="UP000054558"/>
    </source>
</evidence>
<dbReference type="Pfam" id="PF18140">
    <property type="entry name" value="PCC_BT"/>
    <property type="match status" value="1"/>
</dbReference>
<dbReference type="PROSITE" id="PS00867">
    <property type="entry name" value="CPSASE_2"/>
    <property type="match status" value="1"/>
</dbReference>
<dbReference type="Pfam" id="PF00289">
    <property type="entry name" value="Biotin_carb_N"/>
    <property type="match status" value="1"/>
</dbReference>
<keyword evidence="13" id="KW-1185">Reference proteome</keyword>
<evidence type="ECO:0000256" key="7">
    <source>
        <dbReference type="PROSITE-ProRule" id="PRU00409"/>
    </source>
</evidence>
<dbReference type="SUPFAM" id="SSF56059">
    <property type="entry name" value="Glutathione synthetase ATP-binding domain-like"/>
    <property type="match status" value="1"/>
</dbReference>
<dbReference type="GO" id="GO:0005739">
    <property type="term" value="C:mitochondrion"/>
    <property type="evidence" value="ECO:0000318"/>
    <property type="project" value="GO_Central"/>
</dbReference>
<dbReference type="InterPro" id="IPR011761">
    <property type="entry name" value="ATP-grasp"/>
</dbReference>
<dbReference type="PROSITE" id="PS50968">
    <property type="entry name" value="BIOTINYL_LIPOYL"/>
    <property type="match status" value="1"/>
</dbReference>
<dbReference type="InterPro" id="IPR000089">
    <property type="entry name" value="Biotin_lipoyl"/>
</dbReference>
<dbReference type="InterPro" id="IPR041265">
    <property type="entry name" value="PCC_BT"/>
</dbReference>